<dbReference type="SUPFAM" id="SSF56529">
    <property type="entry name" value="FAH"/>
    <property type="match status" value="1"/>
</dbReference>
<gene>
    <name evidence="3" type="ORF">HMPREF3233_00149</name>
</gene>
<protein>
    <submittedName>
        <fullName evidence="3">FAH family protein</fullName>
    </submittedName>
</protein>
<feature type="domain" description="Fumarylacetoacetase-like C-terminal" evidence="2">
    <location>
        <begin position="23"/>
        <end position="227"/>
    </location>
</feature>
<dbReference type="AlphaFoldDB" id="A0A133S795"/>
<accession>A0A133S795</accession>
<keyword evidence="1" id="KW-0479">Metal-binding</keyword>
<evidence type="ECO:0000256" key="1">
    <source>
        <dbReference type="ARBA" id="ARBA00022723"/>
    </source>
</evidence>
<dbReference type="Gene3D" id="3.90.850.10">
    <property type="entry name" value="Fumarylacetoacetase-like, C-terminal domain"/>
    <property type="match status" value="1"/>
</dbReference>
<dbReference type="PATRIC" id="fig|39777.7.peg.142"/>
<sequence>MYKEISIMKESINPKLITNPNNIICIGLNYADHIEETSLATHDFPEIFMKTSNALASHQDIVPIQDENLHYDYEGELVIVIGKTGKNISRDQAKEHILGYTIGNDVSARTLQFRGTQWILGKSLDNFAPIGPVIVSPDDFDFENATITTTVNGEVRQQAKLEQMLFKPDAIIEFVSQYITLQEGDIIFTGTPSGVVLGKNEKRYGWLKSGDTVSISISGIGTLVNQFK</sequence>
<dbReference type="Pfam" id="PF01557">
    <property type="entry name" value="FAA_hydrolase"/>
    <property type="match status" value="1"/>
</dbReference>
<dbReference type="GO" id="GO:0019752">
    <property type="term" value="P:carboxylic acid metabolic process"/>
    <property type="evidence" value="ECO:0007669"/>
    <property type="project" value="UniProtKB-ARBA"/>
</dbReference>
<dbReference type="GO" id="GO:0046872">
    <property type="term" value="F:metal ion binding"/>
    <property type="evidence" value="ECO:0007669"/>
    <property type="project" value="UniProtKB-KW"/>
</dbReference>
<evidence type="ECO:0000313" key="4">
    <source>
        <dbReference type="Proteomes" id="UP000070226"/>
    </source>
</evidence>
<evidence type="ECO:0000313" key="3">
    <source>
        <dbReference type="EMBL" id="KXA65537.1"/>
    </source>
</evidence>
<name>A0A133S795_9FIRM</name>
<dbReference type="FunFam" id="3.90.850.10:FF:000002">
    <property type="entry name" value="2-hydroxyhepta-2,4-diene-1,7-dioate isomerase"/>
    <property type="match status" value="1"/>
</dbReference>
<dbReference type="InterPro" id="IPR011234">
    <property type="entry name" value="Fumarylacetoacetase-like_C"/>
</dbReference>
<dbReference type="EMBL" id="LRQT01000003">
    <property type="protein sequence ID" value="KXA65537.1"/>
    <property type="molecule type" value="Genomic_DNA"/>
</dbReference>
<organism evidence="3">
    <name type="scientific">Veillonella atypica</name>
    <dbReference type="NCBI Taxonomy" id="39777"/>
    <lineage>
        <taxon>Bacteria</taxon>
        <taxon>Bacillati</taxon>
        <taxon>Bacillota</taxon>
        <taxon>Negativicutes</taxon>
        <taxon>Veillonellales</taxon>
        <taxon>Veillonellaceae</taxon>
        <taxon>Veillonella</taxon>
    </lineage>
</organism>
<dbReference type="Proteomes" id="UP000070226">
    <property type="component" value="Unassembled WGS sequence"/>
</dbReference>
<reference evidence="3 4" key="1">
    <citation type="submission" date="2016-01" db="EMBL/GenBank/DDBJ databases">
        <authorList>
            <person name="Oliw E.H."/>
        </authorList>
    </citation>
    <scope>NUCLEOTIDE SEQUENCE [LARGE SCALE GENOMIC DNA]</scope>
    <source>
        <strain evidence="3 4">CMW7756B</strain>
    </source>
</reference>
<comment type="caution">
    <text evidence="3">The sequence shown here is derived from an EMBL/GenBank/DDBJ whole genome shotgun (WGS) entry which is preliminary data.</text>
</comment>
<dbReference type="PANTHER" id="PTHR11820">
    <property type="entry name" value="ACYLPYRUVASE"/>
    <property type="match status" value="1"/>
</dbReference>
<dbReference type="GO" id="GO:0016853">
    <property type="term" value="F:isomerase activity"/>
    <property type="evidence" value="ECO:0007669"/>
    <property type="project" value="UniProtKB-ARBA"/>
</dbReference>
<dbReference type="InterPro" id="IPR036663">
    <property type="entry name" value="Fumarylacetoacetase_C_sf"/>
</dbReference>
<dbReference type="STRING" id="39777.B7L28_03540"/>
<proteinExistence type="predicted"/>
<evidence type="ECO:0000259" key="2">
    <source>
        <dbReference type="Pfam" id="PF01557"/>
    </source>
</evidence>